<proteinExistence type="inferred from homology"/>
<evidence type="ECO:0000256" key="2">
    <source>
        <dbReference type="ARBA" id="ARBA00022670"/>
    </source>
</evidence>
<reference evidence="6 7" key="1">
    <citation type="submission" date="2020-08" db="EMBL/GenBank/DDBJ databases">
        <title>Exploring microbial biodiversity for novel pathways involved in the catabolism of aromatic compounds derived from lignin.</title>
        <authorList>
            <person name="Elkins J."/>
        </authorList>
    </citation>
    <scope>NUCLEOTIDE SEQUENCE [LARGE SCALE GENOMIC DNA]</scope>
    <source>
        <strain evidence="6 7">B1D3A</strain>
    </source>
</reference>
<accession>A0ABR6NJ41</accession>
<dbReference type="PROSITE" id="PS51935">
    <property type="entry name" value="NLPC_P60"/>
    <property type="match status" value="1"/>
</dbReference>
<evidence type="ECO:0000259" key="5">
    <source>
        <dbReference type="PROSITE" id="PS51935"/>
    </source>
</evidence>
<feature type="domain" description="NlpC/P60" evidence="5">
    <location>
        <begin position="1"/>
        <end position="137"/>
    </location>
</feature>
<gene>
    <name evidence="6" type="ORF">HNP60_003264</name>
</gene>
<keyword evidence="7" id="KW-1185">Reference proteome</keyword>
<comment type="similarity">
    <text evidence="1">Belongs to the peptidase C40 family.</text>
</comment>
<dbReference type="Gene3D" id="3.90.1720.10">
    <property type="entry name" value="endopeptidase domain like (from Nostoc punctiforme)"/>
    <property type="match status" value="1"/>
</dbReference>
<evidence type="ECO:0000313" key="6">
    <source>
        <dbReference type="EMBL" id="MBB5987290.1"/>
    </source>
</evidence>
<dbReference type="EMBL" id="JACHKA010000001">
    <property type="protein sequence ID" value="MBB5987290.1"/>
    <property type="molecule type" value="Genomic_DNA"/>
</dbReference>
<organism evidence="6 7">
    <name type="scientific">Sphingobium lignivorans</name>
    <dbReference type="NCBI Taxonomy" id="2735886"/>
    <lineage>
        <taxon>Bacteria</taxon>
        <taxon>Pseudomonadati</taxon>
        <taxon>Pseudomonadota</taxon>
        <taxon>Alphaproteobacteria</taxon>
        <taxon>Sphingomonadales</taxon>
        <taxon>Sphingomonadaceae</taxon>
        <taxon>Sphingobium</taxon>
    </lineage>
</organism>
<dbReference type="SUPFAM" id="SSF54001">
    <property type="entry name" value="Cysteine proteinases"/>
    <property type="match status" value="1"/>
</dbReference>
<dbReference type="InterPro" id="IPR038765">
    <property type="entry name" value="Papain-like_cys_pep_sf"/>
</dbReference>
<comment type="caution">
    <text evidence="6">The sequence shown here is derived from an EMBL/GenBank/DDBJ whole genome shotgun (WGS) entry which is preliminary data.</text>
</comment>
<sequence length="137" mass="14654">MTLHDSIAAEALALVGAPFRLHGRSERTGLDCVGLAALALRRAGVPVHRLPAYRLRGTAPDHAAAALREAGLLPADDPRPGDILLVRSGPMQLHLMIETRRGLVHAHAGLGRAVLMPPPSPWPLLGRWRCAPREEGS</sequence>
<name>A0ABR6NJ41_9SPHN</name>
<dbReference type="Proteomes" id="UP001138540">
    <property type="component" value="Unassembled WGS sequence"/>
</dbReference>
<evidence type="ECO:0000256" key="4">
    <source>
        <dbReference type="ARBA" id="ARBA00022807"/>
    </source>
</evidence>
<evidence type="ECO:0000256" key="1">
    <source>
        <dbReference type="ARBA" id="ARBA00007074"/>
    </source>
</evidence>
<keyword evidence="2" id="KW-0645">Protease</keyword>
<evidence type="ECO:0000256" key="3">
    <source>
        <dbReference type="ARBA" id="ARBA00022801"/>
    </source>
</evidence>
<dbReference type="GO" id="GO:0016787">
    <property type="term" value="F:hydrolase activity"/>
    <property type="evidence" value="ECO:0007669"/>
    <property type="project" value="UniProtKB-KW"/>
</dbReference>
<dbReference type="RefSeq" id="WP_184155749.1">
    <property type="nucleotide sequence ID" value="NZ_JACHKA010000001.1"/>
</dbReference>
<evidence type="ECO:0000313" key="7">
    <source>
        <dbReference type="Proteomes" id="UP001138540"/>
    </source>
</evidence>
<keyword evidence="3 6" id="KW-0378">Hydrolase</keyword>
<protein>
    <submittedName>
        <fullName evidence="6">Cell wall-associated NlpC family hydrolase</fullName>
    </submittedName>
</protein>
<dbReference type="InterPro" id="IPR000064">
    <property type="entry name" value="NLP_P60_dom"/>
</dbReference>
<dbReference type="Pfam" id="PF00877">
    <property type="entry name" value="NLPC_P60"/>
    <property type="match status" value="1"/>
</dbReference>
<keyword evidence="4" id="KW-0788">Thiol protease</keyword>